<protein>
    <submittedName>
        <fullName evidence="1">Photosystem II protein D</fullName>
    </submittedName>
</protein>
<accession>A0A856MBW7</accession>
<dbReference type="SUPFAM" id="SSF81483">
    <property type="entry name" value="Bacterial photosystem II reaction centre, L and M subunits"/>
    <property type="match status" value="1"/>
</dbReference>
<evidence type="ECO:0000313" key="1">
    <source>
        <dbReference type="EMBL" id="QDL08178.1"/>
    </source>
</evidence>
<gene>
    <name evidence="1" type="ORF">DP114_09935</name>
</gene>
<keyword evidence="2" id="KW-1185">Reference proteome</keyword>
<dbReference type="AlphaFoldDB" id="A0A856MBW7"/>
<dbReference type="InterPro" id="IPR036854">
    <property type="entry name" value="Photo_II_D1/D2_sf"/>
</dbReference>
<dbReference type="GO" id="GO:0009772">
    <property type="term" value="P:photosynthetic electron transport in photosystem II"/>
    <property type="evidence" value="ECO:0007669"/>
    <property type="project" value="InterPro"/>
</dbReference>
<dbReference type="KEGG" id="bsen:DP114_09935"/>
<evidence type="ECO:0000313" key="2">
    <source>
        <dbReference type="Proteomes" id="UP000503129"/>
    </source>
</evidence>
<name>A0A856MBW7_9CYAN</name>
<dbReference type="EMBL" id="CP030118">
    <property type="protein sequence ID" value="QDL08178.1"/>
    <property type="molecule type" value="Genomic_DNA"/>
</dbReference>
<organism evidence="1 2">
    <name type="scientific">Brasilonema sennae CENA114</name>
    <dbReference type="NCBI Taxonomy" id="415709"/>
    <lineage>
        <taxon>Bacteria</taxon>
        <taxon>Bacillati</taxon>
        <taxon>Cyanobacteriota</taxon>
        <taxon>Cyanophyceae</taxon>
        <taxon>Nostocales</taxon>
        <taxon>Scytonemataceae</taxon>
        <taxon>Brasilonema</taxon>
        <taxon>Bromeliae group (in: Brasilonema)</taxon>
    </lineage>
</organism>
<dbReference type="Proteomes" id="UP000503129">
    <property type="component" value="Chromosome"/>
</dbReference>
<proteinExistence type="predicted"/>
<reference evidence="1 2" key="1">
    <citation type="submission" date="2018-06" db="EMBL/GenBank/DDBJ databases">
        <title>Comparative genomics of Brasilonema spp. strains.</title>
        <authorList>
            <person name="Alvarenga D.O."/>
            <person name="Fiore M.F."/>
            <person name="Varani A.M."/>
        </authorList>
    </citation>
    <scope>NUCLEOTIDE SEQUENCE [LARGE SCALE GENOMIC DNA]</scope>
    <source>
        <strain evidence="1 2">CENA114</strain>
    </source>
</reference>
<sequence>MIGFHFNQSILDSTGHVILTHADLINPANLGLQAMHPPNAHNFPLLLASVYATPE</sequence>